<dbReference type="SMART" id="SM00642">
    <property type="entry name" value="Aamy"/>
    <property type="match status" value="1"/>
</dbReference>
<dbReference type="EMBL" id="FNSV01000005">
    <property type="protein sequence ID" value="SED12107.1"/>
    <property type="molecule type" value="Genomic_DNA"/>
</dbReference>
<evidence type="ECO:0000313" key="3">
    <source>
        <dbReference type="Proteomes" id="UP000183561"/>
    </source>
</evidence>
<dbReference type="Proteomes" id="UP000183561">
    <property type="component" value="Unassembled WGS sequence"/>
</dbReference>
<dbReference type="OrthoDB" id="9802433at2"/>
<dbReference type="InterPro" id="IPR006047">
    <property type="entry name" value="GH13_cat_dom"/>
</dbReference>
<dbReference type="InterPro" id="IPR017853">
    <property type="entry name" value="GH"/>
</dbReference>
<keyword evidence="3" id="KW-1185">Reference proteome</keyword>
<dbReference type="Pfam" id="PF00128">
    <property type="entry name" value="Alpha-amylase"/>
    <property type="match status" value="1"/>
</dbReference>
<gene>
    <name evidence="2" type="ORF">SAMN04490239_6899</name>
</gene>
<dbReference type="AlphaFoldDB" id="A0A1H4Y2R4"/>
<dbReference type="PANTHER" id="PTHR47786">
    <property type="entry name" value="ALPHA-1,4-GLUCAN:MALTOSE-1-PHOSPHATE MALTOSYLTRANSFERASE"/>
    <property type="match status" value="1"/>
</dbReference>
<dbReference type="CDD" id="cd11347">
    <property type="entry name" value="AmyAc_1"/>
    <property type="match status" value="1"/>
</dbReference>
<evidence type="ECO:0000259" key="1">
    <source>
        <dbReference type="SMART" id="SM00642"/>
    </source>
</evidence>
<name>A0A1H4Y2R4_9NOCA</name>
<sequence length="509" mass="57015">MIVNVTHEEGGPAASRWRSATHPFLYEINTWPWLNRLSTDTGRRIDLGSVPDEHWDAIADLGFDAVWLMGVWERSPAGVTIALADGELVSAFEATLDDYTPSDVVGSPYCIRDYEVDSNLGGRAGLAAARAALARRGLGLILDFVPNHVAPDHPWTTTHPERFVQGTAADLRHDATSFVDVAGRVLANGRDPYFPAWPDVVQLNAFSPDLRSAVVDTLRRIAEQCDGVRCDMAMLMMNDTFGRTWGARAGDAPADDYWPTVIPAVRESHPTFHFIAEAYWDLEWALQQQGFDFCYDKRLYDRLVQGDAEQVGGHLLADRDYQEKLVRFIENHDEPRAATVFDPARENAAAVATLTQTGARLVHDGQMEGRRARLPVFLGRFPTEPVDTDRSLFYRSLLTALGDNTFRTGVWQLCDRSGSPGNDRTEDLVAWCWDGDRRWLVVVNLGPDTAIGYVRVPWHDLRGVPCRLVDPTHDAVFDRAGTDLCDGLYVELGPWQWHLFRIDSAEEHT</sequence>
<feature type="domain" description="Glycosyl hydrolase family 13 catalytic" evidence="1">
    <location>
        <begin position="20"/>
        <end position="401"/>
    </location>
</feature>
<accession>A0A1H4Y2R4</accession>
<dbReference type="GO" id="GO:0005975">
    <property type="term" value="P:carbohydrate metabolic process"/>
    <property type="evidence" value="ECO:0007669"/>
    <property type="project" value="InterPro"/>
</dbReference>
<proteinExistence type="predicted"/>
<dbReference type="Gene3D" id="3.20.20.80">
    <property type="entry name" value="Glycosidases"/>
    <property type="match status" value="1"/>
</dbReference>
<organism evidence="2 3">
    <name type="scientific">Rhodococcus koreensis</name>
    <dbReference type="NCBI Taxonomy" id="99653"/>
    <lineage>
        <taxon>Bacteria</taxon>
        <taxon>Bacillati</taxon>
        <taxon>Actinomycetota</taxon>
        <taxon>Actinomycetes</taxon>
        <taxon>Mycobacteriales</taxon>
        <taxon>Nocardiaceae</taxon>
        <taxon>Rhodococcus</taxon>
    </lineage>
</organism>
<dbReference type="RefSeq" id="WP_083395768.1">
    <property type="nucleotide sequence ID" value="NZ_FNSV01000005.1"/>
</dbReference>
<reference evidence="3" key="1">
    <citation type="submission" date="2016-10" db="EMBL/GenBank/DDBJ databases">
        <authorList>
            <person name="Varghese N."/>
            <person name="Submissions S."/>
        </authorList>
    </citation>
    <scope>NUCLEOTIDE SEQUENCE [LARGE SCALE GENOMIC DNA]</scope>
    <source>
        <strain evidence="3">DSM 44498</strain>
    </source>
</reference>
<dbReference type="SUPFAM" id="SSF51445">
    <property type="entry name" value="(Trans)glycosidases"/>
    <property type="match status" value="1"/>
</dbReference>
<evidence type="ECO:0000313" key="2">
    <source>
        <dbReference type="EMBL" id="SED12107.1"/>
    </source>
</evidence>
<dbReference type="PANTHER" id="PTHR47786:SF2">
    <property type="entry name" value="GLYCOSYL HYDROLASE FAMILY 13 CATALYTIC DOMAIN-CONTAINING PROTEIN"/>
    <property type="match status" value="1"/>
</dbReference>
<protein>
    <submittedName>
        <fullName evidence="2">Alpha amylase, catalytic domain</fullName>
    </submittedName>
</protein>